<dbReference type="PANTHER" id="PTHR24413">
    <property type="entry name" value="SPECKLE-TYPE POZ PROTEIN"/>
    <property type="match status" value="1"/>
</dbReference>
<dbReference type="Gene3D" id="3.30.710.10">
    <property type="entry name" value="Potassium Channel Kv1.1, Chain A"/>
    <property type="match status" value="1"/>
</dbReference>
<protein>
    <recommendedName>
        <fullName evidence="1">BTB domain-containing protein</fullName>
    </recommendedName>
</protein>
<dbReference type="SUPFAM" id="SSF54695">
    <property type="entry name" value="POZ domain"/>
    <property type="match status" value="1"/>
</dbReference>
<keyword evidence="3" id="KW-1185">Reference proteome</keyword>
<dbReference type="CDD" id="cd18186">
    <property type="entry name" value="BTB_POZ_ZBTB_KLHL-like"/>
    <property type="match status" value="1"/>
</dbReference>
<dbReference type="InterPro" id="IPR000210">
    <property type="entry name" value="BTB/POZ_dom"/>
</dbReference>
<evidence type="ECO:0000313" key="3">
    <source>
        <dbReference type="Proteomes" id="UP000825890"/>
    </source>
</evidence>
<dbReference type="OrthoDB" id="6359816at2759"/>
<evidence type="ECO:0000259" key="1">
    <source>
        <dbReference type="PROSITE" id="PS50097"/>
    </source>
</evidence>
<gene>
    <name evidence="2" type="ORF">CKM354_001177800</name>
</gene>
<evidence type="ECO:0000313" key="2">
    <source>
        <dbReference type="EMBL" id="GIZ48728.1"/>
    </source>
</evidence>
<reference evidence="2 3" key="1">
    <citation type="submission" date="2021-01" db="EMBL/GenBank/DDBJ databases">
        <title>Cercospora kikuchii MAFF 305040 whole genome shotgun sequence.</title>
        <authorList>
            <person name="Kashiwa T."/>
            <person name="Suzuki T."/>
        </authorList>
    </citation>
    <scope>NUCLEOTIDE SEQUENCE [LARGE SCALE GENOMIC DNA]</scope>
    <source>
        <strain evidence="2 3">MAFF 305040</strain>
    </source>
</reference>
<dbReference type="InterPro" id="IPR011333">
    <property type="entry name" value="SKP1/BTB/POZ_sf"/>
</dbReference>
<sequence>MADEAVTATMESLFHNDEFADVTVCAGDAKFKLHKSVLCTASPWFRAACTRDFKESESAVIELPESAAEVKGLLLWLYGLTGRMGGELFAEEDSGTRIRLAIRLHMIGDKYNCSALSEHMTQRLRGELRFADDLDVKEMVDVSVWAYSQTEGHIGERIHGLLAKATATHLHTLVANDALWQRVTSCSPYARDVMRCIACSRGFPQLSNILAKSD</sequence>
<proteinExistence type="predicted"/>
<dbReference type="GeneID" id="68297353"/>
<dbReference type="RefSeq" id="XP_044663215.1">
    <property type="nucleotide sequence ID" value="XM_044807280.1"/>
</dbReference>
<organism evidence="2 3">
    <name type="scientific">Cercospora kikuchii</name>
    <dbReference type="NCBI Taxonomy" id="84275"/>
    <lineage>
        <taxon>Eukaryota</taxon>
        <taxon>Fungi</taxon>
        <taxon>Dikarya</taxon>
        <taxon>Ascomycota</taxon>
        <taxon>Pezizomycotina</taxon>
        <taxon>Dothideomycetes</taxon>
        <taxon>Dothideomycetidae</taxon>
        <taxon>Mycosphaerellales</taxon>
        <taxon>Mycosphaerellaceae</taxon>
        <taxon>Cercospora</taxon>
    </lineage>
</organism>
<name>A0A9P3CTN6_9PEZI</name>
<accession>A0A9P3CTN6</accession>
<comment type="caution">
    <text evidence="2">The sequence shown here is derived from an EMBL/GenBank/DDBJ whole genome shotgun (WGS) entry which is preliminary data.</text>
</comment>
<dbReference type="SMART" id="SM00225">
    <property type="entry name" value="BTB"/>
    <property type="match status" value="1"/>
</dbReference>
<dbReference type="Proteomes" id="UP000825890">
    <property type="component" value="Unassembled WGS sequence"/>
</dbReference>
<dbReference type="Pfam" id="PF00651">
    <property type="entry name" value="BTB"/>
    <property type="match status" value="1"/>
</dbReference>
<dbReference type="AlphaFoldDB" id="A0A9P3CTN6"/>
<dbReference type="PROSITE" id="PS50097">
    <property type="entry name" value="BTB"/>
    <property type="match status" value="1"/>
</dbReference>
<feature type="domain" description="BTB" evidence="1">
    <location>
        <begin position="20"/>
        <end position="78"/>
    </location>
</feature>
<dbReference type="EMBL" id="BOLY01000008">
    <property type="protein sequence ID" value="GIZ48728.1"/>
    <property type="molecule type" value="Genomic_DNA"/>
</dbReference>